<protein>
    <recommendedName>
        <fullName evidence="3">peptidylprolyl isomerase</fullName>
        <ecNumber evidence="3">5.2.1.8</ecNumber>
    </recommendedName>
</protein>
<feature type="domain" description="PPIase FKBP-type" evidence="5">
    <location>
        <begin position="83"/>
        <end position="178"/>
    </location>
</feature>
<comment type="catalytic activity">
    <reaction evidence="3">
        <text>[protein]-peptidylproline (omega=180) = [protein]-peptidylproline (omega=0)</text>
        <dbReference type="Rhea" id="RHEA:16237"/>
        <dbReference type="Rhea" id="RHEA-COMP:10747"/>
        <dbReference type="Rhea" id="RHEA-COMP:10748"/>
        <dbReference type="ChEBI" id="CHEBI:83833"/>
        <dbReference type="ChEBI" id="CHEBI:83834"/>
        <dbReference type="EC" id="5.2.1.8"/>
    </reaction>
</comment>
<proteinExistence type="predicted"/>
<keyword evidence="2 4" id="KW-0802">TPR repeat</keyword>
<dbReference type="PROSITE" id="PS50059">
    <property type="entry name" value="FKBP_PPIASE"/>
    <property type="match status" value="1"/>
</dbReference>
<dbReference type="Proteomes" id="UP000649617">
    <property type="component" value="Unassembled WGS sequence"/>
</dbReference>
<keyword evidence="1" id="KW-0677">Repeat</keyword>
<dbReference type="OrthoDB" id="2423701at2759"/>
<name>A0A812SZ95_SYMPI</name>
<dbReference type="GO" id="GO:0003755">
    <property type="term" value="F:peptidyl-prolyl cis-trans isomerase activity"/>
    <property type="evidence" value="ECO:0007669"/>
    <property type="project" value="UniProtKB-KW"/>
</dbReference>
<evidence type="ECO:0000313" key="6">
    <source>
        <dbReference type="EMBL" id="CAE7499617.1"/>
    </source>
</evidence>
<dbReference type="Gene3D" id="3.10.50.40">
    <property type="match status" value="3"/>
</dbReference>
<dbReference type="SUPFAM" id="SSF54534">
    <property type="entry name" value="FKBP-like"/>
    <property type="match status" value="3"/>
</dbReference>
<dbReference type="AlphaFoldDB" id="A0A812SZ95"/>
<dbReference type="EC" id="5.2.1.8" evidence="3"/>
<accession>A0A812SZ95</accession>
<dbReference type="PANTHER" id="PTHR46512">
    <property type="entry name" value="PEPTIDYLPROLYL ISOMERASE"/>
    <property type="match status" value="1"/>
</dbReference>
<dbReference type="SMART" id="SM00028">
    <property type="entry name" value="TPR"/>
    <property type="match status" value="3"/>
</dbReference>
<dbReference type="InterPro" id="IPR050754">
    <property type="entry name" value="FKBP4/5/8-like"/>
</dbReference>
<organism evidence="6 7">
    <name type="scientific">Symbiodinium pilosum</name>
    <name type="common">Dinoflagellate</name>
    <dbReference type="NCBI Taxonomy" id="2952"/>
    <lineage>
        <taxon>Eukaryota</taxon>
        <taxon>Sar</taxon>
        <taxon>Alveolata</taxon>
        <taxon>Dinophyceae</taxon>
        <taxon>Suessiales</taxon>
        <taxon>Symbiodiniaceae</taxon>
        <taxon>Symbiodinium</taxon>
    </lineage>
</organism>
<evidence type="ECO:0000256" key="3">
    <source>
        <dbReference type="PROSITE-ProRule" id="PRU00277"/>
    </source>
</evidence>
<evidence type="ECO:0000256" key="2">
    <source>
        <dbReference type="ARBA" id="ARBA00022803"/>
    </source>
</evidence>
<dbReference type="InterPro" id="IPR046357">
    <property type="entry name" value="PPIase_dom_sf"/>
</dbReference>
<evidence type="ECO:0000256" key="1">
    <source>
        <dbReference type="ARBA" id="ARBA00022737"/>
    </source>
</evidence>
<dbReference type="InterPro" id="IPR019734">
    <property type="entry name" value="TPR_rpt"/>
</dbReference>
<dbReference type="InterPro" id="IPR001179">
    <property type="entry name" value="PPIase_FKBP_dom"/>
</dbReference>
<feature type="repeat" description="TPR" evidence="4">
    <location>
        <begin position="410"/>
        <end position="443"/>
    </location>
</feature>
<evidence type="ECO:0000259" key="5">
    <source>
        <dbReference type="PROSITE" id="PS50059"/>
    </source>
</evidence>
<dbReference type="SUPFAM" id="SSF48452">
    <property type="entry name" value="TPR-like"/>
    <property type="match status" value="1"/>
</dbReference>
<dbReference type="PANTHER" id="PTHR46512:SF10">
    <property type="entry name" value="FK506-BINDING PROTEIN-LIKE"/>
    <property type="match status" value="1"/>
</dbReference>
<keyword evidence="3" id="KW-0413">Isomerase</keyword>
<dbReference type="Pfam" id="PF00254">
    <property type="entry name" value="FKBP_C"/>
    <property type="match status" value="1"/>
</dbReference>
<keyword evidence="3" id="KW-0697">Rotamase</keyword>
<keyword evidence="7" id="KW-1185">Reference proteome</keyword>
<sequence>MEAWDRAVATMKKGETSKFTVPEMYLSGGPDCWRKNLPDDGQDVIFEFELVAVRPITDLFGDGGVIQNLLEESDDYGQSPKTTDEVQIHFITTVKVSDEETAPLVEQGQSVDFRMASPSLNNMLCAKAIHKALLSMKAGTSVRLVCRSDYAAGDQGDEERGVPPKASVVVCLSLLQIYEFDDAGKKASWEENLVVRKAIVPIRNRLCPGWDGTWCKVKIKSVKVGEEEKLGEEMIVNTIVGKGELCDALEAASARMRKGEVALITVKPIPSLHAPGAPDLEISGTANVVYNVEMIDFGNPPPEEGPSDSTDLLEFCKKQKEQGSAHFKSGRIRLAYERYSRVVALTPRYKRPLGSSSSVEVFEDPEERREAEELKKTCRLNLAACALKLDLAYSASRFCDEVLKEEPGNIKALYRRAQGLLGSNDFEEAVRDCKSILELEPTNKDARLLMQKVKQAEKEQLKKQKERFGASLARELA</sequence>
<reference evidence="6" key="1">
    <citation type="submission" date="2021-02" db="EMBL/GenBank/DDBJ databases">
        <authorList>
            <person name="Dougan E. K."/>
            <person name="Rhodes N."/>
            <person name="Thang M."/>
            <person name="Chan C."/>
        </authorList>
    </citation>
    <scope>NUCLEOTIDE SEQUENCE</scope>
</reference>
<dbReference type="InterPro" id="IPR011990">
    <property type="entry name" value="TPR-like_helical_dom_sf"/>
</dbReference>
<dbReference type="Gene3D" id="1.25.40.10">
    <property type="entry name" value="Tetratricopeptide repeat domain"/>
    <property type="match status" value="1"/>
</dbReference>
<dbReference type="PROSITE" id="PS50005">
    <property type="entry name" value="TPR"/>
    <property type="match status" value="1"/>
</dbReference>
<comment type="caution">
    <text evidence="6">The sequence shown here is derived from an EMBL/GenBank/DDBJ whole genome shotgun (WGS) entry which is preliminary data.</text>
</comment>
<dbReference type="EMBL" id="CAJNIZ010027335">
    <property type="protein sequence ID" value="CAE7499617.1"/>
    <property type="molecule type" value="Genomic_DNA"/>
</dbReference>
<gene>
    <name evidence="6" type="primary">FKBP62</name>
    <name evidence="6" type="ORF">SPIL2461_LOCUS12921</name>
</gene>
<evidence type="ECO:0000256" key="4">
    <source>
        <dbReference type="PROSITE-ProRule" id="PRU00339"/>
    </source>
</evidence>
<evidence type="ECO:0000313" key="7">
    <source>
        <dbReference type="Proteomes" id="UP000649617"/>
    </source>
</evidence>